<dbReference type="RefSeq" id="WP_053544337.1">
    <property type="nucleotide sequence ID" value="NZ_CP009220.1"/>
</dbReference>
<gene>
    <name evidence="2" type="ORF">CDES_03895</name>
</gene>
<organism evidence="2 3">
    <name type="scientific">Corynebacterium deserti GIMN1.010</name>
    <dbReference type="NCBI Taxonomy" id="931089"/>
    <lineage>
        <taxon>Bacteria</taxon>
        <taxon>Bacillati</taxon>
        <taxon>Actinomycetota</taxon>
        <taxon>Actinomycetes</taxon>
        <taxon>Mycobacteriales</taxon>
        <taxon>Corynebacteriaceae</taxon>
        <taxon>Corynebacterium</taxon>
    </lineage>
</organism>
<feature type="transmembrane region" description="Helical" evidence="1">
    <location>
        <begin position="18"/>
        <end position="39"/>
    </location>
</feature>
<dbReference type="InterPro" id="IPR011047">
    <property type="entry name" value="Quinoprotein_ADH-like_sf"/>
</dbReference>
<dbReference type="Proteomes" id="UP000068067">
    <property type="component" value="Chromosome"/>
</dbReference>
<dbReference type="AlphaFoldDB" id="A0A0M5ITU7"/>
<dbReference type="STRING" id="931089.CDES_03895"/>
<dbReference type="SUPFAM" id="SSF50998">
    <property type="entry name" value="Quinoprotein alcohol dehydrogenase-like"/>
    <property type="match status" value="1"/>
</dbReference>
<name>A0A0M5ITU7_9CORY</name>
<evidence type="ECO:0000256" key="1">
    <source>
        <dbReference type="SAM" id="Phobius"/>
    </source>
</evidence>
<dbReference type="PATRIC" id="fig|931089.4.peg.789"/>
<sequence>MTQPLNTKKPLQRTKADFVTVGVISAIALIGVGTVWATAPIRGSELTPAAEPFVAESPLTTIPTQLSERWRASDDSSNHKPSITAGVIATAEGNTVKTYSPEGELLWSYERDKELCALSTGFDSVVATYKTGVGCGDVIAINANDGQYKATRSAIASDTVAPITSNDRIGILGTERVELWRSDLVRTVEYGEVEAPQEANQQPNPDCSITSAMTRRDLLAVTETCPDESTYLRFMTTAPEDSRVPEVSQDIKIEDGRLIAIGETAAAVYVSQPTPAIVSYNAEGQIVGQIAVDPVEFSDLPSQQTTADLTHHMSWFTGDRLILLSPSQLNVRQVFDDALGTGTALNGSLLYPTTEGIAVANWDTGKVLRTIPVDRAGYTGEVSLGLVGQVLVEKRGSEIVALG</sequence>
<keyword evidence="1" id="KW-0812">Transmembrane</keyword>
<reference evidence="2 3" key="1">
    <citation type="submission" date="2014-08" db="EMBL/GenBank/DDBJ databases">
        <title>Complete genome sequence of Corynebacterium deserti GIMN1.010 (=DSM 45689), isolated from desert sand in western China.</title>
        <authorList>
            <person name="Ruckert C."/>
            <person name="Albersmeier A."/>
            <person name="Kalinowski J."/>
        </authorList>
    </citation>
    <scope>NUCLEOTIDE SEQUENCE [LARGE SCALE GENOMIC DNA]</scope>
    <source>
        <strain evidence="2 3">GIMN1.010</strain>
    </source>
</reference>
<dbReference type="KEGG" id="cdx:CDES_03895"/>
<protein>
    <submittedName>
        <fullName evidence="2">Uncharacterized protein</fullName>
    </submittedName>
</protein>
<keyword evidence="3" id="KW-1185">Reference proteome</keyword>
<evidence type="ECO:0000313" key="2">
    <source>
        <dbReference type="EMBL" id="ALC05231.1"/>
    </source>
</evidence>
<keyword evidence="1" id="KW-1133">Transmembrane helix</keyword>
<keyword evidence="1" id="KW-0472">Membrane</keyword>
<evidence type="ECO:0000313" key="3">
    <source>
        <dbReference type="Proteomes" id="UP000068067"/>
    </source>
</evidence>
<proteinExistence type="predicted"/>
<dbReference type="EMBL" id="CP009220">
    <property type="protein sequence ID" value="ALC05231.1"/>
    <property type="molecule type" value="Genomic_DNA"/>
</dbReference>
<accession>A0A0M5ITU7</accession>
<dbReference type="OrthoDB" id="5182370at2"/>